<organism evidence="3">
    <name type="scientific">Streptomyces tabacisoli</name>
    <dbReference type="NCBI Taxonomy" id="3156398"/>
    <lineage>
        <taxon>Bacteria</taxon>
        <taxon>Bacillati</taxon>
        <taxon>Actinomycetota</taxon>
        <taxon>Actinomycetes</taxon>
        <taxon>Kitasatosporales</taxon>
        <taxon>Streptomycetaceae</taxon>
        <taxon>Streptomyces</taxon>
    </lineage>
</organism>
<dbReference type="SUPFAM" id="SSF55874">
    <property type="entry name" value="ATPase domain of HSP90 chaperone/DNA topoisomerase II/histidine kinase"/>
    <property type="match status" value="1"/>
</dbReference>
<dbReference type="RefSeq" id="WP_353942331.1">
    <property type="nucleotide sequence ID" value="NZ_CP159534.1"/>
</dbReference>
<dbReference type="AlphaFoldDB" id="A0AAU8IRG1"/>
<proteinExistence type="predicted"/>
<gene>
    <name evidence="3" type="ORF">ABII15_12215</name>
</gene>
<dbReference type="KEGG" id="stac:ABII15_12215"/>
<accession>A0AAU8IRG1</accession>
<name>A0AAU8IRG1_9ACTN</name>
<dbReference type="Gene3D" id="3.30.565.10">
    <property type="entry name" value="Histidine kinase-like ATPase, C-terminal domain"/>
    <property type="match status" value="1"/>
</dbReference>
<dbReference type="InterPro" id="IPR036890">
    <property type="entry name" value="HATPase_C_sf"/>
</dbReference>
<keyword evidence="3" id="KW-0067">ATP-binding</keyword>
<dbReference type="PANTHER" id="PTHR35526:SF3">
    <property type="entry name" value="ANTI-SIGMA-F FACTOR RSBW"/>
    <property type="match status" value="1"/>
</dbReference>
<dbReference type="GO" id="GO:0005524">
    <property type="term" value="F:ATP binding"/>
    <property type="evidence" value="ECO:0007669"/>
    <property type="project" value="UniProtKB-KW"/>
</dbReference>
<dbReference type="EMBL" id="CP159534">
    <property type="protein sequence ID" value="XCJ70692.1"/>
    <property type="molecule type" value="Genomic_DNA"/>
</dbReference>
<keyword evidence="1" id="KW-0723">Serine/threonine-protein kinase</keyword>
<protein>
    <submittedName>
        <fullName evidence="3">ATP-binding protein</fullName>
    </submittedName>
</protein>
<dbReference type="Pfam" id="PF13581">
    <property type="entry name" value="HATPase_c_2"/>
    <property type="match status" value="1"/>
</dbReference>
<reference evidence="3" key="1">
    <citation type="submission" date="2024-06" db="EMBL/GenBank/DDBJ databases">
        <title>Streptomyces sp. strain HUAS MG91 genome sequences.</title>
        <authorList>
            <person name="Mo P."/>
        </authorList>
    </citation>
    <scope>NUCLEOTIDE SEQUENCE</scope>
    <source>
        <strain evidence="3">HUAS MG91</strain>
    </source>
</reference>
<evidence type="ECO:0000313" key="3">
    <source>
        <dbReference type="EMBL" id="XCJ70692.1"/>
    </source>
</evidence>
<dbReference type="GO" id="GO:0004674">
    <property type="term" value="F:protein serine/threonine kinase activity"/>
    <property type="evidence" value="ECO:0007669"/>
    <property type="project" value="UniProtKB-KW"/>
</dbReference>
<evidence type="ECO:0000256" key="1">
    <source>
        <dbReference type="ARBA" id="ARBA00022527"/>
    </source>
</evidence>
<dbReference type="CDD" id="cd16936">
    <property type="entry name" value="HATPase_RsbW-like"/>
    <property type="match status" value="1"/>
</dbReference>
<dbReference type="InterPro" id="IPR050267">
    <property type="entry name" value="Anti-sigma-factor_SerPK"/>
</dbReference>
<feature type="domain" description="Histidine kinase/HSP90-like ATPase" evidence="2">
    <location>
        <begin position="21"/>
        <end position="134"/>
    </location>
</feature>
<sequence length="142" mass="15578">MNEQTEQPHVYTLRLTVGTHSARHARRIVHRLCDSWSVPPDTADDLALGVTELLSNVVRHVPGAHAELRLLHDAQTGHVRAEVTDDGPQLPQTHVQLPDPCAEHGRGLAIVSAVAAKWGVERRAAGPEGKTVWFECRPVEDS</sequence>
<evidence type="ECO:0000259" key="2">
    <source>
        <dbReference type="Pfam" id="PF13581"/>
    </source>
</evidence>
<keyword evidence="1" id="KW-0808">Transferase</keyword>
<keyword evidence="1" id="KW-0418">Kinase</keyword>
<dbReference type="InterPro" id="IPR003594">
    <property type="entry name" value="HATPase_dom"/>
</dbReference>
<dbReference type="PANTHER" id="PTHR35526">
    <property type="entry name" value="ANTI-SIGMA-F FACTOR RSBW-RELATED"/>
    <property type="match status" value="1"/>
</dbReference>
<keyword evidence="3" id="KW-0547">Nucleotide-binding</keyword>